<accession>A0AAN7S995</accession>
<dbReference type="Proteomes" id="UP001333110">
    <property type="component" value="Unassembled WGS sequence"/>
</dbReference>
<organism evidence="1 2">
    <name type="scientific">Mycteria americana</name>
    <name type="common">Wood stork</name>
    <dbReference type="NCBI Taxonomy" id="33587"/>
    <lineage>
        <taxon>Eukaryota</taxon>
        <taxon>Metazoa</taxon>
        <taxon>Chordata</taxon>
        <taxon>Craniata</taxon>
        <taxon>Vertebrata</taxon>
        <taxon>Euteleostomi</taxon>
        <taxon>Archelosauria</taxon>
        <taxon>Archosauria</taxon>
        <taxon>Dinosauria</taxon>
        <taxon>Saurischia</taxon>
        <taxon>Theropoda</taxon>
        <taxon>Coelurosauria</taxon>
        <taxon>Aves</taxon>
        <taxon>Neognathae</taxon>
        <taxon>Neoaves</taxon>
        <taxon>Aequornithes</taxon>
        <taxon>Ciconiiformes</taxon>
        <taxon>Ciconiidae</taxon>
        <taxon>Mycteria</taxon>
    </lineage>
</organism>
<reference evidence="1 2" key="1">
    <citation type="journal article" date="2023" name="J. Hered.">
        <title>Chromosome-level genome of the wood stork (Mycteria americana) provides insight into avian chromosome evolution.</title>
        <authorList>
            <person name="Flamio R. Jr."/>
            <person name="Ramstad K.M."/>
        </authorList>
    </citation>
    <scope>NUCLEOTIDE SEQUENCE [LARGE SCALE GENOMIC DNA]</scope>
    <source>
        <strain evidence="1">JAX WOST 10</strain>
    </source>
</reference>
<comment type="caution">
    <text evidence="1">The sequence shown here is derived from an EMBL/GenBank/DDBJ whole genome shotgun (WGS) entry which is preliminary data.</text>
</comment>
<proteinExistence type="predicted"/>
<sequence length="189" mass="21401">MLQLWGPQMPPPTRLLHPVFLRSEPRQGQGSAQPALLLHPPSSVSPVVLQPPICHEKDLYRSQGAWWTVELNVSQHCALLAKVASGMLSCIRWSVDSGWRQVILPFSSALLKPHLEYCVQFWDRKCKKDMDILGESSQKLDYDDERTGASPVGGKAERTQTVYPGEEKAQGRPHQGIKAMERAYFQWRL</sequence>
<dbReference type="AlphaFoldDB" id="A0AAN7S995"/>
<gene>
    <name evidence="1" type="ORF">QYF61_018614</name>
</gene>
<dbReference type="EMBL" id="JAUNZN010000001">
    <property type="protein sequence ID" value="KAK4831647.1"/>
    <property type="molecule type" value="Genomic_DNA"/>
</dbReference>
<evidence type="ECO:0000313" key="2">
    <source>
        <dbReference type="Proteomes" id="UP001333110"/>
    </source>
</evidence>
<evidence type="ECO:0000313" key="1">
    <source>
        <dbReference type="EMBL" id="KAK4831647.1"/>
    </source>
</evidence>
<name>A0AAN7S995_MYCAM</name>
<protein>
    <submittedName>
        <fullName evidence="1">Uncharacterized protein</fullName>
    </submittedName>
</protein>
<feature type="non-terminal residue" evidence="1">
    <location>
        <position position="189"/>
    </location>
</feature>
<keyword evidence="2" id="KW-1185">Reference proteome</keyword>